<comment type="caution">
    <text evidence="2">The sequence shown here is derived from an EMBL/GenBank/DDBJ whole genome shotgun (WGS) entry which is preliminary data.</text>
</comment>
<evidence type="ECO:0000313" key="2">
    <source>
        <dbReference type="EMBL" id="KAL0469992.1"/>
    </source>
</evidence>
<dbReference type="EMBL" id="JAVLET010000005">
    <property type="protein sequence ID" value="KAL0469992.1"/>
    <property type="molecule type" value="Genomic_DNA"/>
</dbReference>
<sequence>MSALALLRQTRVATFIGLFTTFLALSSPVLFISASSFLTMACMDLGLLSCFYVSISLLGVFGLSIMAEDQQFSDVPGCGIFGLSERREGRCLVSSDCAAARVWKASRDVGPNWTLMQNVRIIIPPLCLNEDGREMIYREFLFTSFTT</sequence>
<gene>
    <name evidence="2" type="ORF">QR685DRAFT_306685</name>
</gene>
<accession>A0ABR3DC87</accession>
<keyword evidence="1" id="KW-1133">Transmembrane helix</keyword>
<dbReference type="Proteomes" id="UP001451303">
    <property type="component" value="Unassembled WGS sequence"/>
</dbReference>
<keyword evidence="1" id="KW-0812">Transmembrane</keyword>
<name>A0ABR3DC87_NEUIN</name>
<reference evidence="2 3" key="1">
    <citation type="submission" date="2023-09" db="EMBL/GenBank/DDBJ databases">
        <title>Multi-omics analysis of a traditional fermented food reveals byproduct-associated fungal strains for waste-to-food upcycling.</title>
        <authorList>
            <consortium name="Lawrence Berkeley National Laboratory"/>
            <person name="Rekdal V.M."/>
            <person name="Villalobos-Escobedo J.M."/>
            <person name="Rodriguez-Valeron N."/>
            <person name="Garcia M.O."/>
            <person name="Vasquez D.P."/>
            <person name="Damayanti I."/>
            <person name="Sorensen P.M."/>
            <person name="Baidoo E.E."/>
            <person name="De Carvalho A.C."/>
            <person name="Riley R."/>
            <person name="Lipzen A."/>
            <person name="He G."/>
            <person name="Yan M."/>
            <person name="Haridas S."/>
            <person name="Daum C."/>
            <person name="Yoshinaga Y."/>
            <person name="Ng V."/>
            <person name="Grigoriev I.V."/>
            <person name="Munk R."/>
            <person name="Nuraida L."/>
            <person name="Wijaya C.H."/>
            <person name="Morales P.-C."/>
            <person name="Keasling J.D."/>
        </authorList>
    </citation>
    <scope>NUCLEOTIDE SEQUENCE [LARGE SCALE GENOMIC DNA]</scope>
    <source>
        <strain evidence="2 3">FGSC 2613</strain>
    </source>
</reference>
<organism evidence="2 3">
    <name type="scientific">Neurospora intermedia</name>
    <dbReference type="NCBI Taxonomy" id="5142"/>
    <lineage>
        <taxon>Eukaryota</taxon>
        <taxon>Fungi</taxon>
        <taxon>Dikarya</taxon>
        <taxon>Ascomycota</taxon>
        <taxon>Pezizomycotina</taxon>
        <taxon>Sordariomycetes</taxon>
        <taxon>Sordariomycetidae</taxon>
        <taxon>Sordariales</taxon>
        <taxon>Sordariaceae</taxon>
        <taxon>Neurospora</taxon>
    </lineage>
</organism>
<keyword evidence="1" id="KW-0472">Membrane</keyword>
<protein>
    <submittedName>
        <fullName evidence="2">Uncharacterized protein</fullName>
    </submittedName>
</protein>
<feature type="transmembrane region" description="Helical" evidence="1">
    <location>
        <begin position="12"/>
        <end position="33"/>
    </location>
</feature>
<keyword evidence="3" id="KW-1185">Reference proteome</keyword>
<feature type="transmembrane region" description="Helical" evidence="1">
    <location>
        <begin position="45"/>
        <end position="66"/>
    </location>
</feature>
<evidence type="ECO:0000313" key="3">
    <source>
        <dbReference type="Proteomes" id="UP001451303"/>
    </source>
</evidence>
<evidence type="ECO:0000256" key="1">
    <source>
        <dbReference type="SAM" id="Phobius"/>
    </source>
</evidence>
<proteinExistence type="predicted"/>